<dbReference type="GO" id="GO:0034361">
    <property type="term" value="C:very-low-density lipoprotein particle"/>
    <property type="evidence" value="ECO:0007669"/>
    <property type="project" value="TreeGrafter"/>
</dbReference>
<feature type="chain" id="PRO_5026352096" evidence="8">
    <location>
        <begin position="20"/>
        <end position="2771"/>
    </location>
</feature>
<sequence>MMGASKLGLLMLLSTSALAFSQENDQPTCPLAKTYKTLHKYEYQYEAESLNAINGASALKNGPKAFCTVEIEVPQTCSFIVHTTGCSLTEVVDMDAEGNPVFGPAPSSADFAAEMEKYPLKVVVDSVYDVKLYPEDSETTTILNIKRGIISVLGVPLLKEDNENMPTIHGKCKTHYKVNARGDAATDIRLKRDLSTCDKFVPMRDYTSPLALISGMHYPLAQLVKSHQTCNYRFDNKKKHMTSGSCTEKHILIPFSHKGEYGVTNVGKQQLTLVQVSSHNERVFQHSDIVRGLHMEAVEDKSAFQDKNAALNLLRELATLPETEGERRAHLFQKLVTMVRGMKAGTLSPVIPEALAVSHVLTYQVLAQCGTPECSSAIMQILRTFDSSSLKVDATVFAMGLISNPSALLIHDMLQMAKDKPNKPIMYALSNVVKRFYKAEGKLIPEIHSVAEFMASRLGDCSGDNDNTFMTLRDREVLMQVLLEGTSHMQKRIAAYLVLMKDPQQSELIQLIDALPNEWDIQIKSFIISHINNILTSTEPETQELRQRIRVVLQGNEIGPFTYSTMFSRNYKIGPLEGNVIFEGSSYLPKEVMLEMTLKAFGFDIDMMEIGLESNGFDPTVDALFGENGFFPDTALKTMYFVSDNAPLKVNEILEDMLPALKNYRMKKQTSQNLMREIGNNLNKLVRDLKSSQSPEAMAYLRLLGNELGYLTTKEMEEMTYSVTRMIDYMFRMFSTDLIVAMMANGDHTIFAHYIFMDNEFFLPTLTGVPLRIALSGTFTPGVKGGIKLAREMSEVSFIPSAGIEFVTRVGSHIPEYVNSGLEMHTNIFHESGLNAKISMAHDHVKLTIPAPISPTKLIKMTNNLVAVTGSEVKTITPTMMDKVEVSKCTPVFTGMKYCTSVKYFDTLSRETTPYFPLTGDSKFEVELYPTGEVTEYTATVAYELLKEGEERRQKVDALKFILRAEGTEPTEARAILKYNRKKNAFTADIQIPDYDVEAGLRLGITNGNTKGKGTHSIYLDFTNKNLPQLSLVGRANLKAMKEGMLQVQLLVPSVNADATLTAKMKYDEEVELELESKIQLMDAISKQRIEMKYGGEVELEFESKIQLVDAISKQRIEMKYDESKIKVEFESDVKTEEFRQYGIDLLNTQVLYTDMKVGHIFKKIVEATNNYMEEYGDEIPYIQNFRLPDMPEISLPETLYLNIQAKAVYHFSHEHFIIAIPLPLGGKSSEDLNFPQTLITPSISLPKFGLEIVSMEIPLPEFVVPESLSLVLPLFGKADVLTLLRSNLYTMEASVALGKDVLEAQAQASSTSYSFKFDVNGISPLEILSIRMKGLGMLTISDSIEANLESSFSHKIIGASVKIVEDVTITDKISLKSSINIEATSPFGLNFELEQTGVSGINTEEISAENSFVGTVTAGTMYAKTISTQSFTIFPDRSEAMMGSKIQFDSTIFQGHNTFAANLGNGEFTVVSATNFFQDVIKHVIELSFKEYILALKCDSSAHVLDMKIHNQAEASAGTRGIVMRIETNADHSENRVDSVLTASLDVNGLAVDTNANVKLFENEATKKASLKMNENGLIISGITILQSPFPLENTFNVEVDSSKATLSITNNGGIHDVTANNTNTLTITLCSLNFKSKAEATASEFASYSHDIIVDYTPYSSSASVNNNLKILDASFINEAELNAELDKMDLTGTLKAMYGPEEIKHVYQVNYADKIAIAKCTTIGKILGTHINHNSELVIVGLTAKTSSDVHFTSQAMHYGHSLHCTIVPYDISLDAIFNAGGDITMYGTHSAQLFGKFLLRANPLAFGSSHECRGSVTQMLDNSFSLETTFENKMVTVLSLQEQTTSYEMKSKMNKHAFNQATSLYNTAEKTGIEISATILTNMLDTDSTENQEFTISGFLKYDKNANTHIIQFPLSENLPFYLEIMIDCVAHTAEALQSYIINKGIMSTLEDFPQYASDFVSQMNIEGNAIQLKQHFLDFTEKSISVEDLEAYLRNLIHTSEEILTSVMLFIFLEGYEIHDYIKRNYELPKILIEEITQHLEAFIKKYNIMDMLVYIMEELASPYFEVLIRMIPDEFFLSPNNYILGLVKDSGILDSISRFFANIRELITKFGTDKKIQAVLEKAVELIKQSRIEETGLAIIKIVKEANLPTKFMQVFQSAIDYLKSTEVNNMLIETIVQKLNTLNYKDFVDYANLSIAEWTVYLNGLIRTLEIPQKVEATRNFVEFVMRSFIEDLREIKIAEIIQSVLHIIGRDIVYNCERFTTFIKHTIPTQLDIPEFTIVGYTVTPTTILFDDISGRIIKILEFILNCDIDMSHMDAFLNDLTLNYHPFIPEITLPEITVPEISFPTIPRFPKELVPENGLPGIPSDVVVPCFGNLYGQIKFLTPVYAVKMEAGFQNSTENEMTPHFTGFFNSQATSSFFEILNYNLQSSTVIGIPKMSRVVLVETIQFNHLALGFEHRASLTLYGQSGQAQAKTAVMVTTAPYTANILNKAFIAIEEGMSASLDTNYAHLLNLPTLNVISEVNVTQKLLAQQDGLTFTLSADNSGTGKDNIADVNHKSNLQVTFTPNIVTLTFSGDTDSTILKMKQQINAEISNLSKAKLYDMKVELKANCETELCGVTKGNLSNGINIVVHPAEFVFKLKNKGNVDIGNTRYLNHIELQKDYLAVFTPDSQKITTVSLTHLDDYKVFYNVSVLLENAELNGKVVHQKKQTAPHVHIIGLIQIPNVDSNSFYDVLQQVLEEVPSYMKISEERVEIDLEFPLPL</sequence>
<protein>
    <submittedName>
        <fullName evidence="10">Apolipoprotein B-100</fullName>
    </submittedName>
</protein>
<dbReference type="InterPro" id="IPR009454">
    <property type="entry name" value="Lipid_transpt_open_b-sht"/>
</dbReference>
<dbReference type="Pfam" id="PF09172">
    <property type="entry name" value="Vit_open_b-sht"/>
    <property type="match status" value="1"/>
</dbReference>
<feature type="domain" description="Vitellogenin" evidence="9">
    <location>
        <begin position="35"/>
        <end position="769"/>
    </location>
</feature>
<dbReference type="PANTHER" id="PTHR13769">
    <property type="entry name" value="APOLIPOPROTEIN B"/>
    <property type="match status" value="1"/>
</dbReference>
<dbReference type="SUPFAM" id="SSF56968">
    <property type="entry name" value="Lipovitellin-phosvitin complex, beta-sheet shell regions"/>
    <property type="match status" value="2"/>
</dbReference>
<dbReference type="GO" id="GO:0030301">
    <property type="term" value="P:cholesterol transport"/>
    <property type="evidence" value="ECO:0007669"/>
    <property type="project" value="TreeGrafter"/>
</dbReference>
<dbReference type="FunFam" id="2.30.230.10:FF:000003">
    <property type="entry name" value="Apolipoprotein B"/>
    <property type="match status" value="1"/>
</dbReference>
<evidence type="ECO:0000256" key="1">
    <source>
        <dbReference type="ARBA" id="ARBA00004613"/>
    </source>
</evidence>
<keyword evidence="3" id="KW-0964">Secreted</keyword>
<dbReference type="Proteomes" id="UP000503349">
    <property type="component" value="Chromosome 18"/>
</dbReference>
<name>A0A6G1QKF9_CHAAH</name>
<evidence type="ECO:0000256" key="6">
    <source>
        <dbReference type="ARBA" id="ARBA00023180"/>
    </source>
</evidence>
<proteinExistence type="predicted"/>
<dbReference type="GO" id="GO:0006642">
    <property type="term" value="P:triglyceride mobilization"/>
    <property type="evidence" value="ECO:0007669"/>
    <property type="project" value="TreeGrafter"/>
</dbReference>
<organism evidence="10 11">
    <name type="scientific">Channa argus</name>
    <name type="common">Northern snakehead</name>
    <name type="synonym">Ophicephalus argus</name>
    <dbReference type="NCBI Taxonomy" id="215402"/>
    <lineage>
        <taxon>Eukaryota</taxon>
        <taxon>Metazoa</taxon>
        <taxon>Chordata</taxon>
        <taxon>Craniata</taxon>
        <taxon>Vertebrata</taxon>
        <taxon>Euteleostomi</taxon>
        <taxon>Actinopterygii</taxon>
        <taxon>Neopterygii</taxon>
        <taxon>Teleostei</taxon>
        <taxon>Neoteleostei</taxon>
        <taxon>Acanthomorphata</taxon>
        <taxon>Anabantaria</taxon>
        <taxon>Anabantiformes</taxon>
        <taxon>Channoidei</taxon>
        <taxon>Channidae</taxon>
        <taxon>Channa</taxon>
    </lineage>
</organism>
<dbReference type="InterPro" id="IPR001747">
    <property type="entry name" value="Vitellogenin_N"/>
</dbReference>
<dbReference type="InterPro" id="IPR052418">
    <property type="entry name" value="Apolipoprotein_B"/>
</dbReference>
<dbReference type="Gene3D" id="2.30.230.10">
    <property type="entry name" value="Lipovitellin, beta-sheet shell regions, chain A"/>
    <property type="match status" value="1"/>
</dbReference>
<dbReference type="GO" id="GO:0042632">
    <property type="term" value="P:cholesterol homeostasis"/>
    <property type="evidence" value="ECO:0007669"/>
    <property type="project" value="TreeGrafter"/>
</dbReference>
<keyword evidence="2" id="KW-0813">Transport</keyword>
<evidence type="ECO:0000256" key="3">
    <source>
        <dbReference type="ARBA" id="ARBA00022525"/>
    </source>
</evidence>
<evidence type="ECO:0000256" key="2">
    <source>
        <dbReference type="ARBA" id="ARBA00022448"/>
    </source>
</evidence>
<dbReference type="InterPro" id="IPR015255">
    <property type="entry name" value="Vitellinogen_open_b-sht"/>
</dbReference>
<dbReference type="SUPFAM" id="SSF48431">
    <property type="entry name" value="Lipovitellin-phosvitin complex, superhelical domain"/>
    <property type="match status" value="1"/>
</dbReference>
<keyword evidence="11" id="KW-1185">Reference proteome</keyword>
<dbReference type="InterPro" id="IPR015816">
    <property type="entry name" value="Vitellinogen_b-sht_N"/>
</dbReference>
<comment type="caution">
    <text evidence="7">Lacks conserved residue(s) required for the propagation of feature annotation.</text>
</comment>
<gene>
    <name evidence="10" type="ORF">EXN66_Car018635</name>
</gene>
<keyword evidence="10" id="KW-0449">Lipoprotein</keyword>
<dbReference type="InterPro" id="IPR011030">
    <property type="entry name" value="Lipovitellin_superhlx_dom"/>
</dbReference>
<dbReference type="Gene3D" id="1.25.10.20">
    <property type="entry name" value="Vitellinogen, superhelical"/>
    <property type="match status" value="2"/>
</dbReference>
<keyword evidence="4 8" id="KW-0732">Signal</keyword>
<dbReference type="PROSITE" id="PS51211">
    <property type="entry name" value="VITELLOGENIN"/>
    <property type="match status" value="1"/>
</dbReference>
<accession>A0A6G1QKF9</accession>
<dbReference type="Gene3D" id="2.20.80.10">
    <property type="entry name" value="Lipovitellin-phosvitin complex, chain A, domain 4"/>
    <property type="match status" value="1"/>
</dbReference>
<dbReference type="Pfam" id="PF06448">
    <property type="entry name" value="DUF1081"/>
    <property type="match status" value="1"/>
</dbReference>
<dbReference type="InterPro" id="IPR015819">
    <property type="entry name" value="Lipid_transp_b-sht_shell"/>
</dbReference>
<dbReference type="GO" id="GO:0034359">
    <property type="term" value="C:mature chylomicron"/>
    <property type="evidence" value="ECO:0007669"/>
    <property type="project" value="TreeGrafter"/>
</dbReference>
<reference evidence="11" key="2">
    <citation type="submission" date="2019-02" db="EMBL/GenBank/DDBJ databases">
        <title>Opniocepnalus argus Var Kimnra genome.</title>
        <authorList>
            <person name="Zhou C."/>
            <person name="Xiao S."/>
        </authorList>
    </citation>
    <scope>NUCLEOTIDE SEQUENCE [LARGE SCALE GENOMIC DNA]</scope>
</reference>
<evidence type="ECO:0000313" key="11">
    <source>
        <dbReference type="Proteomes" id="UP000503349"/>
    </source>
</evidence>
<reference evidence="10 11" key="1">
    <citation type="submission" date="2019-02" db="EMBL/GenBank/DDBJ databases">
        <title>Opniocepnalus argus genome.</title>
        <authorList>
            <person name="Zhou C."/>
            <person name="Xiao S."/>
        </authorList>
    </citation>
    <scope>NUCLEOTIDE SEQUENCE [LARGE SCALE GENOMIC DNA]</scope>
    <source>
        <strain evidence="10">OARG1902GOOAL</strain>
        <tissue evidence="10">Muscle</tissue>
    </source>
</reference>
<evidence type="ECO:0000313" key="10">
    <source>
        <dbReference type="EMBL" id="KAF3702947.1"/>
    </source>
</evidence>
<dbReference type="GO" id="GO:0042953">
    <property type="term" value="P:lipoprotein transport"/>
    <property type="evidence" value="ECO:0007669"/>
    <property type="project" value="TreeGrafter"/>
</dbReference>
<dbReference type="Pfam" id="PF01347">
    <property type="entry name" value="Vitellogenin_N"/>
    <property type="match status" value="2"/>
</dbReference>
<keyword evidence="6" id="KW-0325">Glycoprotein</keyword>
<evidence type="ECO:0000256" key="8">
    <source>
        <dbReference type="SAM" id="SignalP"/>
    </source>
</evidence>
<dbReference type="GO" id="GO:0034362">
    <property type="term" value="C:low-density lipoprotein particle"/>
    <property type="evidence" value="ECO:0007669"/>
    <property type="project" value="TreeGrafter"/>
</dbReference>
<evidence type="ECO:0000256" key="7">
    <source>
        <dbReference type="PROSITE-ProRule" id="PRU00557"/>
    </source>
</evidence>
<dbReference type="SMART" id="SM01169">
    <property type="entry name" value="DUF1943"/>
    <property type="match status" value="1"/>
</dbReference>
<comment type="subcellular location">
    <subcellularLocation>
        <location evidence="1">Secreted</location>
    </subcellularLocation>
</comment>
<keyword evidence="5" id="KW-0445">Lipid transport</keyword>
<evidence type="ECO:0000259" key="9">
    <source>
        <dbReference type="PROSITE" id="PS51211"/>
    </source>
</evidence>
<dbReference type="SMART" id="SM00638">
    <property type="entry name" value="LPD_N"/>
    <property type="match status" value="1"/>
</dbReference>
<dbReference type="GO" id="GO:0050750">
    <property type="term" value="F:low-density lipoprotein particle receptor binding"/>
    <property type="evidence" value="ECO:0007669"/>
    <property type="project" value="TreeGrafter"/>
</dbReference>
<dbReference type="PANTHER" id="PTHR13769:SF5">
    <property type="entry name" value="APOLIPOPROTEIN B-100-RELATED"/>
    <property type="match status" value="1"/>
</dbReference>
<dbReference type="GO" id="GO:0120020">
    <property type="term" value="F:cholesterol transfer activity"/>
    <property type="evidence" value="ECO:0007669"/>
    <property type="project" value="TreeGrafter"/>
</dbReference>
<evidence type="ECO:0000256" key="4">
    <source>
        <dbReference type="ARBA" id="ARBA00022729"/>
    </source>
</evidence>
<dbReference type="EMBL" id="CM015729">
    <property type="protein sequence ID" value="KAF3702947.1"/>
    <property type="molecule type" value="Genomic_DNA"/>
</dbReference>
<evidence type="ECO:0000256" key="5">
    <source>
        <dbReference type="ARBA" id="ARBA00023055"/>
    </source>
</evidence>
<feature type="signal peptide" evidence="8">
    <location>
        <begin position="1"/>
        <end position="19"/>
    </location>
</feature>